<keyword evidence="3" id="KW-1185">Reference proteome</keyword>
<proteinExistence type="predicted"/>
<comment type="caution">
    <text evidence="2">The sequence shown here is derived from an EMBL/GenBank/DDBJ whole genome shotgun (WGS) entry which is preliminary data.</text>
</comment>
<dbReference type="EMBL" id="BPLQ01011751">
    <property type="protein sequence ID" value="GIY60067.1"/>
    <property type="molecule type" value="Genomic_DNA"/>
</dbReference>
<sequence length="98" mass="10863">MSSPSSFIRNDFFGDKKGPRPSRYPYPHLISGGEGWTVDVLFTDNRKGVQISGPSRTVSNKGLVGNILDKVFSAEGLDDLNYHFMQYGNEPRKPGSIL</sequence>
<evidence type="ECO:0000313" key="3">
    <source>
        <dbReference type="Proteomes" id="UP001054837"/>
    </source>
</evidence>
<organism evidence="2 3">
    <name type="scientific">Caerostris darwini</name>
    <dbReference type="NCBI Taxonomy" id="1538125"/>
    <lineage>
        <taxon>Eukaryota</taxon>
        <taxon>Metazoa</taxon>
        <taxon>Ecdysozoa</taxon>
        <taxon>Arthropoda</taxon>
        <taxon>Chelicerata</taxon>
        <taxon>Arachnida</taxon>
        <taxon>Araneae</taxon>
        <taxon>Araneomorphae</taxon>
        <taxon>Entelegynae</taxon>
        <taxon>Araneoidea</taxon>
        <taxon>Araneidae</taxon>
        <taxon>Caerostris</taxon>
    </lineage>
</organism>
<protein>
    <submittedName>
        <fullName evidence="2">Uncharacterized protein</fullName>
    </submittedName>
</protein>
<gene>
    <name evidence="2" type="ORF">CDAR_38581</name>
</gene>
<feature type="region of interest" description="Disordered" evidence="1">
    <location>
        <begin position="1"/>
        <end position="21"/>
    </location>
</feature>
<dbReference type="AlphaFoldDB" id="A0AAV4UQ41"/>
<accession>A0AAV4UQ41</accession>
<reference evidence="2 3" key="1">
    <citation type="submission" date="2021-06" db="EMBL/GenBank/DDBJ databases">
        <title>Caerostris darwini draft genome.</title>
        <authorList>
            <person name="Kono N."/>
            <person name="Arakawa K."/>
        </authorList>
    </citation>
    <scope>NUCLEOTIDE SEQUENCE [LARGE SCALE GENOMIC DNA]</scope>
</reference>
<name>A0AAV4UQ41_9ARAC</name>
<evidence type="ECO:0000313" key="2">
    <source>
        <dbReference type="EMBL" id="GIY60067.1"/>
    </source>
</evidence>
<dbReference type="Proteomes" id="UP001054837">
    <property type="component" value="Unassembled WGS sequence"/>
</dbReference>
<evidence type="ECO:0000256" key="1">
    <source>
        <dbReference type="SAM" id="MobiDB-lite"/>
    </source>
</evidence>